<evidence type="ECO:0000256" key="6">
    <source>
        <dbReference type="ARBA" id="ARBA00023136"/>
    </source>
</evidence>
<sequence length="279" mass="31115">MQHRPPFPAWKWLFMIEGLMTVGFAIISIPVLPNFPATTKWLTPEEREYAVRRLEEESISSRAGDISHWQSFLSAIRDWRTWLFLAAQTFCTCAGTITYFVPTLMSSLNYTGENVQYMTIPIYMVAFVIVLICGFSSDYFNDRPKHIMAMGTMSTISLIIVATVSNPKARYTFLAFGASGIWCCSPLVLSYLSNTISRPAEKRAVAIGFVNAFANLSSVYGSYIWPSSTAPEYVPGFTVTIVLMFATAVAAFFLMVLTKKYPYENAEEGETGASSEATN</sequence>
<dbReference type="Proteomes" id="UP000654913">
    <property type="component" value="Chromosome 6"/>
</dbReference>
<dbReference type="PROSITE" id="PS50850">
    <property type="entry name" value="MFS"/>
    <property type="match status" value="1"/>
</dbReference>
<dbReference type="PANTHER" id="PTHR43791">
    <property type="entry name" value="PERMEASE-RELATED"/>
    <property type="match status" value="1"/>
</dbReference>
<keyword evidence="3" id="KW-0813">Transport</keyword>
<keyword evidence="6 7" id="KW-0472">Membrane</keyword>
<evidence type="ECO:0000256" key="4">
    <source>
        <dbReference type="ARBA" id="ARBA00022692"/>
    </source>
</evidence>
<reference evidence="9" key="1">
    <citation type="submission" date="2021-01" db="EMBL/GenBank/DDBJ databases">
        <authorList>
            <consortium name="Aspergillus puulaauensis MK2 genome sequencing consortium"/>
            <person name="Kazuki M."/>
            <person name="Futagami T."/>
        </authorList>
    </citation>
    <scope>NUCLEOTIDE SEQUENCE</scope>
    <source>
        <strain evidence="9">MK2</strain>
    </source>
</reference>
<dbReference type="GeneID" id="64978425"/>
<evidence type="ECO:0000256" key="7">
    <source>
        <dbReference type="SAM" id="Phobius"/>
    </source>
</evidence>
<keyword evidence="5 7" id="KW-1133">Transmembrane helix</keyword>
<feature type="transmembrane region" description="Helical" evidence="7">
    <location>
        <begin position="171"/>
        <end position="192"/>
    </location>
</feature>
<feature type="transmembrane region" description="Helical" evidence="7">
    <location>
        <begin position="204"/>
        <end position="225"/>
    </location>
</feature>
<dbReference type="PANTHER" id="PTHR43791:SF38">
    <property type="entry name" value="MAJOR FACILITATOR SUPERFAMILY (MFS) PROFILE DOMAIN-CONTAINING PROTEIN"/>
    <property type="match status" value="1"/>
</dbReference>
<feature type="transmembrane region" description="Helical" evidence="7">
    <location>
        <begin position="237"/>
        <end position="257"/>
    </location>
</feature>
<protein>
    <recommendedName>
        <fullName evidence="8">Major facilitator superfamily (MFS) profile domain-containing protein</fullName>
    </recommendedName>
</protein>
<dbReference type="EMBL" id="AP024448">
    <property type="protein sequence ID" value="BCS28428.1"/>
    <property type="molecule type" value="Genomic_DNA"/>
</dbReference>
<dbReference type="InterPro" id="IPR036259">
    <property type="entry name" value="MFS_trans_sf"/>
</dbReference>
<feature type="transmembrane region" description="Helical" evidence="7">
    <location>
        <begin position="82"/>
        <end position="100"/>
    </location>
</feature>
<proteinExistence type="inferred from homology"/>
<dbReference type="InterPro" id="IPR011701">
    <property type="entry name" value="MFS"/>
</dbReference>
<keyword evidence="10" id="KW-1185">Reference proteome</keyword>
<dbReference type="Gene3D" id="1.20.1250.20">
    <property type="entry name" value="MFS general substrate transporter like domains"/>
    <property type="match status" value="1"/>
</dbReference>
<dbReference type="FunFam" id="1.20.1250.20:FF:000013">
    <property type="entry name" value="MFS general substrate transporter"/>
    <property type="match status" value="1"/>
</dbReference>
<feature type="transmembrane region" description="Helical" evidence="7">
    <location>
        <begin position="12"/>
        <end position="32"/>
    </location>
</feature>
<dbReference type="AlphaFoldDB" id="A0A7R7XX06"/>
<dbReference type="Pfam" id="PF07690">
    <property type="entry name" value="MFS_1"/>
    <property type="match status" value="1"/>
</dbReference>
<dbReference type="InterPro" id="IPR020846">
    <property type="entry name" value="MFS_dom"/>
</dbReference>
<dbReference type="OrthoDB" id="2962993at2759"/>
<feature type="transmembrane region" description="Helical" evidence="7">
    <location>
        <begin position="120"/>
        <end position="140"/>
    </location>
</feature>
<dbReference type="GO" id="GO:0016020">
    <property type="term" value="C:membrane"/>
    <property type="evidence" value="ECO:0007669"/>
    <property type="project" value="UniProtKB-SubCell"/>
</dbReference>
<keyword evidence="4 7" id="KW-0812">Transmembrane</keyword>
<evidence type="ECO:0000256" key="2">
    <source>
        <dbReference type="ARBA" id="ARBA00008335"/>
    </source>
</evidence>
<comment type="similarity">
    <text evidence="2">Belongs to the major facilitator superfamily.</text>
</comment>
<dbReference type="SUPFAM" id="SSF103473">
    <property type="entry name" value="MFS general substrate transporter"/>
    <property type="match status" value="1"/>
</dbReference>
<name>A0A7R7XX06_9EURO</name>
<dbReference type="RefSeq" id="XP_041560614.1">
    <property type="nucleotide sequence ID" value="XM_041694822.1"/>
</dbReference>
<dbReference type="KEGG" id="apuu:APUU_61476A"/>
<organism evidence="9 10">
    <name type="scientific">Aspergillus puulaauensis</name>
    <dbReference type="NCBI Taxonomy" id="1220207"/>
    <lineage>
        <taxon>Eukaryota</taxon>
        <taxon>Fungi</taxon>
        <taxon>Dikarya</taxon>
        <taxon>Ascomycota</taxon>
        <taxon>Pezizomycotina</taxon>
        <taxon>Eurotiomycetes</taxon>
        <taxon>Eurotiomycetidae</taxon>
        <taxon>Eurotiales</taxon>
        <taxon>Aspergillaceae</taxon>
        <taxon>Aspergillus</taxon>
    </lineage>
</organism>
<reference evidence="9" key="2">
    <citation type="submission" date="2021-02" db="EMBL/GenBank/DDBJ databases">
        <title>Aspergillus puulaauensis MK2 genome sequence.</title>
        <authorList>
            <person name="Futagami T."/>
            <person name="Mori K."/>
            <person name="Kadooka C."/>
            <person name="Tanaka T."/>
        </authorList>
    </citation>
    <scope>NUCLEOTIDE SEQUENCE</scope>
    <source>
        <strain evidence="9">MK2</strain>
    </source>
</reference>
<feature type="domain" description="Major facilitator superfamily (MFS) profile" evidence="8">
    <location>
        <begin position="1"/>
        <end position="262"/>
    </location>
</feature>
<evidence type="ECO:0000256" key="3">
    <source>
        <dbReference type="ARBA" id="ARBA00022448"/>
    </source>
</evidence>
<evidence type="ECO:0000259" key="8">
    <source>
        <dbReference type="PROSITE" id="PS50850"/>
    </source>
</evidence>
<comment type="subcellular location">
    <subcellularLocation>
        <location evidence="1">Membrane</location>
        <topology evidence="1">Multi-pass membrane protein</topology>
    </subcellularLocation>
</comment>
<accession>A0A7R7XX06</accession>
<evidence type="ECO:0000256" key="1">
    <source>
        <dbReference type="ARBA" id="ARBA00004141"/>
    </source>
</evidence>
<evidence type="ECO:0000313" key="10">
    <source>
        <dbReference type="Proteomes" id="UP000654913"/>
    </source>
</evidence>
<dbReference type="GO" id="GO:0022857">
    <property type="term" value="F:transmembrane transporter activity"/>
    <property type="evidence" value="ECO:0007669"/>
    <property type="project" value="InterPro"/>
</dbReference>
<evidence type="ECO:0000313" key="9">
    <source>
        <dbReference type="EMBL" id="BCS28428.1"/>
    </source>
</evidence>
<evidence type="ECO:0000256" key="5">
    <source>
        <dbReference type="ARBA" id="ARBA00022989"/>
    </source>
</evidence>
<gene>
    <name evidence="9" type="ORF">APUU_61476A</name>
</gene>
<feature type="transmembrane region" description="Helical" evidence="7">
    <location>
        <begin position="147"/>
        <end position="165"/>
    </location>
</feature>